<dbReference type="InterPro" id="IPR022049">
    <property type="entry name" value="FAM69_kinase_dom"/>
</dbReference>
<dbReference type="Proteomes" id="UP000678393">
    <property type="component" value="Unassembled WGS sequence"/>
</dbReference>
<evidence type="ECO:0008006" key="13">
    <source>
        <dbReference type="Google" id="ProtNLM"/>
    </source>
</evidence>
<feature type="non-terminal residue" evidence="11">
    <location>
        <position position="1"/>
    </location>
</feature>
<evidence type="ECO:0000256" key="7">
    <source>
        <dbReference type="ARBA" id="ARBA00023136"/>
    </source>
</evidence>
<dbReference type="EMBL" id="CAJHNH020003557">
    <property type="protein sequence ID" value="CAG5129540.1"/>
    <property type="molecule type" value="Genomic_DNA"/>
</dbReference>
<reference evidence="11" key="1">
    <citation type="submission" date="2021-04" db="EMBL/GenBank/DDBJ databases">
        <authorList>
            <consortium name="Molecular Ecology Group"/>
        </authorList>
    </citation>
    <scope>NUCLEOTIDE SEQUENCE</scope>
</reference>
<proteinExistence type="inferred from homology"/>
<accession>A0A8S3ZNX9</accession>
<evidence type="ECO:0000259" key="10">
    <source>
        <dbReference type="Pfam" id="PF14875"/>
    </source>
</evidence>
<keyword evidence="12" id="KW-1185">Reference proteome</keyword>
<gene>
    <name evidence="11" type="ORF">CUNI_LOCUS15098</name>
</gene>
<comment type="caution">
    <text evidence="11">The sequence shown here is derived from an EMBL/GenBank/DDBJ whole genome shotgun (WGS) entry which is preliminary data.</text>
</comment>
<organism evidence="11 12">
    <name type="scientific">Candidula unifasciata</name>
    <dbReference type="NCBI Taxonomy" id="100452"/>
    <lineage>
        <taxon>Eukaryota</taxon>
        <taxon>Metazoa</taxon>
        <taxon>Spiralia</taxon>
        <taxon>Lophotrochozoa</taxon>
        <taxon>Mollusca</taxon>
        <taxon>Gastropoda</taxon>
        <taxon>Heterobranchia</taxon>
        <taxon>Euthyneura</taxon>
        <taxon>Panpulmonata</taxon>
        <taxon>Eupulmonata</taxon>
        <taxon>Stylommatophora</taxon>
        <taxon>Helicina</taxon>
        <taxon>Helicoidea</taxon>
        <taxon>Geomitridae</taxon>
        <taxon>Candidula</taxon>
    </lineage>
</organism>
<dbReference type="GO" id="GO:0005789">
    <property type="term" value="C:endoplasmic reticulum membrane"/>
    <property type="evidence" value="ECO:0007669"/>
    <property type="project" value="UniProtKB-SubCell"/>
</dbReference>
<feature type="domain" description="FAM69 protein-kinase" evidence="9">
    <location>
        <begin position="111"/>
        <end position="298"/>
    </location>
</feature>
<dbReference type="Gene3D" id="1.10.238.10">
    <property type="entry name" value="EF-hand"/>
    <property type="match status" value="1"/>
</dbReference>
<sequence length="331" mass="38333">CKEYSEKYTSGSLCHDLCVSKELSLHSCYTYKNSIKSYTSGDIVFKVASNLSWRQERIEEGIQSSEFLKLVDELLQHELGHTDTTGLINQLVLDFDTNRDGKINLGEAQNMWWVLRQPDFLNFYIFQDSTSIPRLNGTCGGISIWYNLHLTQGSTLYRKTTPWPISLFTNNAYRWTLPGWIYRARAMLSLVELAEDLYDKDGIRYHLCNVDGLSLHHHDSYEVILTEETMLLSSQQIRNKLANITCHYAHDCILTPQCQTMFTRPTLAVVCDILEEYLLFDAPKIVKTSLSRLIHRCQSLSVYTQMLDLVHSILVLDLKNLLWNYIQNKLK</sequence>
<evidence type="ECO:0000256" key="2">
    <source>
        <dbReference type="ARBA" id="ARBA00006338"/>
    </source>
</evidence>
<protein>
    <recommendedName>
        <fullName evidence="13">EF-hand domain-containing protein</fullName>
    </recommendedName>
</protein>
<keyword evidence="3" id="KW-0812">Transmembrane</keyword>
<keyword evidence="7" id="KW-0472">Membrane</keyword>
<comment type="similarity">
    <text evidence="2">Belongs to the DIPK family.</text>
</comment>
<evidence type="ECO:0000256" key="5">
    <source>
        <dbReference type="ARBA" id="ARBA00022968"/>
    </source>
</evidence>
<keyword evidence="5" id="KW-0735">Signal-anchor</keyword>
<dbReference type="Pfam" id="PF12260">
    <property type="entry name" value="PIP49_C"/>
    <property type="match status" value="1"/>
</dbReference>
<dbReference type="AlphaFoldDB" id="A0A8S3ZNX9"/>
<name>A0A8S3ZNX9_9EUPU</name>
<dbReference type="InterPro" id="IPR011992">
    <property type="entry name" value="EF-hand-dom_pair"/>
</dbReference>
<keyword evidence="8" id="KW-1015">Disulfide bond</keyword>
<dbReference type="PANTHER" id="PTHR21093">
    <property type="entry name" value="DIVERGENT PROTEIN KINASE DOMAIN 1C-RELATED"/>
    <property type="match status" value="1"/>
</dbReference>
<dbReference type="Pfam" id="PF14875">
    <property type="entry name" value="PIP49_N"/>
    <property type="match status" value="1"/>
</dbReference>
<evidence type="ECO:0000256" key="4">
    <source>
        <dbReference type="ARBA" id="ARBA00022824"/>
    </source>
</evidence>
<comment type="subcellular location">
    <subcellularLocation>
        <location evidence="1">Endoplasmic reticulum membrane</location>
        <topology evidence="1">Single-pass type II membrane protein</topology>
    </subcellularLocation>
</comment>
<keyword evidence="6" id="KW-1133">Transmembrane helix</keyword>
<evidence type="ECO:0000256" key="6">
    <source>
        <dbReference type="ARBA" id="ARBA00022989"/>
    </source>
</evidence>
<feature type="domain" description="FAM69 N-terminal" evidence="10">
    <location>
        <begin position="1"/>
        <end position="40"/>
    </location>
</feature>
<dbReference type="PANTHER" id="PTHR21093:SF6">
    <property type="entry name" value="EF-HAND DOMAIN-CONTAINING PROTEIN"/>
    <property type="match status" value="1"/>
</dbReference>
<dbReference type="OrthoDB" id="8860232at2759"/>
<evidence type="ECO:0000313" key="12">
    <source>
        <dbReference type="Proteomes" id="UP000678393"/>
    </source>
</evidence>
<keyword evidence="4" id="KW-0256">Endoplasmic reticulum</keyword>
<evidence type="ECO:0000256" key="8">
    <source>
        <dbReference type="ARBA" id="ARBA00023157"/>
    </source>
</evidence>
<evidence type="ECO:0000256" key="1">
    <source>
        <dbReference type="ARBA" id="ARBA00004648"/>
    </source>
</evidence>
<evidence type="ECO:0000259" key="9">
    <source>
        <dbReference type="Pfam" id="PF12260"/>
    </source>
</evidence>
<dbReference type="SUPFAM" id="SSF47473">
    <property type="entry name" value="EF-hand"/>
    <property type="match status" value="1"/>
</dbReference>
<evidence type="ECO:0000256" key="3">
    <source>
        <dbReference type="ARBA" id="ARBA00022692"/>
    </source>
</evidence>
<evidence type="ECO:0000313" key="11">
    <source>
        <dbReference type="EMBL" id="CAG5129540.1"/>
    </source>
</evidence>
<dbReference type="InterPro" id="IPR029244">
    <property type="entry name" value="FAM69_N"/>
</dbReference>